<dbReference type="AlphaFoldDB" id="A0AAD6Y764"/>
<evidence type="ECO:0000256" key="1">
    <source>
        <dbReference type="SAM" id="MobiDB-lite"/>
    </source>
</evidence>
<dbReference type="Proteomes" id="UP001219525">
    <property type="component" value="Unassembled WGS sequence"/>
</dbReference>
<feature type="region of interest" description="Disordered" evidence="1">
    <location>
        <begin position="437"/>
        <end position="485"/>
    </location>
</feature>
<feature type="transmembrane region" description="Helical" evidence="2">
    <location>
        <begin position="368"/>
        <end position="389"/>
    </location>
</feature>
<feature type="compositionally biased region" description="Low complexity" evidence="1">
    <location>
        <begin position="463"/>
        <end position="478"/>
    </location>
</feature>
<protein>
    <submittedName>
        <fullName evidence="3">Uncharacterized protein</fullName>
    </submittedName>
</protein>
<keyword evidence="2" id="KW-0472">Membrane</keyword>
<comment type="caution">
    <text evidence="3">The sequence shown here is derived from an EMBL/GenBank/DDBJ whole genome shotgun (WGS) entry which is preliminary data.</text>
</comment>
<feature type="region of interest" description="Disordered" evidence="1">
    <location>
        <begin position="87"/>
        <end position="108"/>
    </location>
</feature>
<feature type="compositionally biased region" description="Low complexity" evidence="1">
    <location>
        <begin position="88"/>
        <end position="98"/>
    </location>
</feature>
<feature type="region of interest" description="Disordered" evidence="1">
    <location>
        <begin position="398"/>
        <end position="417"/>
    </location>
</feature>
<dbReference type="EMBL" id="JARJCW010000044">
    <property type="protein sequence ID" value="KAJ7205160.1"/>
    <property type="molecule type" value="Genomic_DNA"/>
</dbReference>
<keyword evidence="2" id="KW-1133">Transmembrane helix</keyword>
<organism evidence="3 4">
    <name type="scientific">Mycena pura</name>
    <dbReference type="NCBI Taxonomy" id="153505"/>
    <lineage>
        <taxon>Eukaryota</taxon>
        <taxon>Fungi</taxon>
        <taxon>Dikarya</taxon>
        <taxon>Basidiomycota</taxon>
        <taxon>Agaricomycotina</taxon>
        <taxon>Agaricomycetes</taxon>
        <taxon>Agaricomycetidae</taxon>
        <taxon>Agaricales</taxon>
        <taxon>Marasmiineae</taxon>
        <taxon>Mycenaceae</taxon>
        <taxon>Mycena</taxon>
    </lineage>
</organism>
<accession>A0AAD6Y764</accession>
<evidence type="ECO:0000313" key="4">
    <source>
        <dbReference type="Proteomes" id="UP001219525"/>
    </source>
</evidence>
<evidence type="ECO:0000313" key="3">
    <source>
        <dbReference type="EMBL" id="KAJ7205160.1"/>
    </source>
</evidence>
<gene>
    <name evidence="3" type="ORF">GGX14DRAFT_644900</name>
</gene>
<sequence length="485" mass="52235">MVMLVASWRPIASLAGGAPDRAHLDLDFHSQMAVTSLTWQGFPHLWISHASLRASCCNTDPTRRMGHCGRTKDTGLRFSKRECRQSTALGSPAGSSSLPPHPHEAVSDEPSGIVTVVASSHRQGASREASGVATGRARLPFHQQFTADQSSQSSMRAAGGFVACRTAIGRRAASSSFAIYPFPDLFTTPRMSTVIVKERLARSAADRCGSLKSTRASAVLVVEGKKWGRYLMVIRSVLESEASLIMILYVEQSPAFSPRDIFQREIPEQRSSVEFLSVEPYASEKPNRQEFGRWPWPCRHGCSLRRVARVIFVLTSATSMGTAAPGFNALANNGTSDTGGIAPSAPPSLPTAPQSIMLMGSSVEATTIAGIVFCSLLFIALQLALFYVWRKRRSSNGAVALDSPSLSPPPSTGGGSATLMLLEVSTSRQTTAAILSIPPQEHDVSSPATDTNGTELRLIPRGRQPQRVSRTPSRPRVPLMEASMY</sequence>
<reference evidence="3" key="1">
    <citation type="submission" date="2023-03" db="EMBL/GenBank/DDBJ databases">
        <title>Massive genome expansion in bonnet fungi (Mycena s.s.) driven by repeated elements and novel gene families across ecological guilds.</title>
        <authorList>
            <consortium name="Lawrence Berkeley National Laboratory"/>
            <person name="Harder C.B."/>
            <person name="Miyauchi S."/>
            <person name="Viragh M."/>
            <person name="Kuo A."/>
            <person name="Thoen E."/>
            <person name="Andreopoulos B."/>
            <person name="Lu D."/>
            <person name="Skrede I."/>
            <person name="Drula E."/>
            <person name="Henrissat B."/>
            <person name="Morin E."/>
            <person name="Kohler A."/>
            <person name="Barry K."/>
            <person name="LaButti K."/>
            <person name="Morin E."/>
            <person name="Salamov A."/>
            <person name="Lipzen A."/>
            <person name="Mereny Z."/>
            <person name="Hegedus B."/>
            <person name="Baldrian P."/>
            <person name="Stursova M."/>
            <person name="Weitz H."/>
            <person name="Taylor A."/>
            <person name="Grigoriev I.V."/>
            <person name="Nagy L.G."/>
            <person name="Martin F."/>
            <person name="Kauserud H."/>
        </authorList>
    </citation>
    <scope>NUCLEOTIDE SEQUENCE</scope>
    <source>
        <strain evidence="3">9144</strain>
    </source>
</reference>
<keyword evidence="2" id="KW-0812">Transmembrane</keyword>
<keyword evidence="4" id="KW-1185">Reference proteome</keyword>
<name>A0AAD6Y764_9AGAR</name>
<proteinExistence type="predicted"/>
<evidence type="ECO:0000256" key="2">
    <source>
        <dbReference type="SAM" id="Phobius"/>
    </source>
</evidence>